<feature type="transmembrane region" description="Helical" evidence="12">
    <location>
        <begin position="352"/>
        <end position="369"/>
    </location>
</feature>
<evidence type="ECO:0000256" key="9">
    <source>
        <dbReference type="ARBA" id="ARBA00023180"/>
    </source>
</evidence>
<organism evidence="15 16">
    <name type="scientific">Orchesella dallaii</name>
    <dbReference type="NCBI Taxonomy" id="48710"/>
    <lineage>
        <taxon>Eukaryota</taxon>
        <taxon>Metazoa</taxon>
        <taxon>Ecdysozoa</taxon>
        <taxon>Arthropoda</taxon>
        <taxon>Hexapoda</taxon>
        <taxon>Collembola</taxon>
        <taxon>Entomobryomorpha</taxon>
        <taxon>Entomobryoidea</taxon>
        <taxon>Orchesellidae</taxon>
        <taxon>Orchesellinae</taxon>
        <taxon>Orchesella</taxon>
    </lineage>
</organism>
<dbReference type="SUPFAM" id="SSF53850">
    <property type="entry name" value="Periplasmic binding protein-like II"/>
    <property type="match status" value="1"/>
</dbReference>
<evidence type="ECO:0000256" key="5">
    <source>
        <dbReference type="ARBA" id="ARBA00022989"/>
    </source>
</evidence>
<keyword evidence="13" id="KW-0732">Signal</keyword>
<keyword evidence="16" id="KW-1185">Reference proteome</keyword>
<keyword evidence="3" id="KW-1003">Cell membrane</keyword>
<protein>
    <recommendedName>
        <fullName evidence="14">Ionotropic glutamate receptor L-glutamate and glycine-binding domain-containing protein</fullName>
    </recommendedName>
</protein>
<reference evidence="15 16" key="1">
    <citation type="submission" date="2024-08" db="EMBL/GenBank/DDBJ databases">
        <authorList>
            <person name="Cucini C."/>
            <person name="Frati F."/>
        </authorList>
    </citation>
    <scope>NUCLEOTIDE SEQUENCE [LARGE SCALE GENOMIC DNA]</scope>
</reference>
<name>A0ABP1R6L9_9HEXA</name>
<feature type="domain" description="Ionotropic glutamate receptor L-glutamate and glycine-binding" evidence="14">
    <location>
        <begin position="204"/>
        <end position="299"/>
    </location>
</feature>
<evidence type="ECO:0000256" key="4">
    <source>
        <dbReference type="ARBA" id="ARBA00022692"/>
    </source>
</evidence>
<feature type="transmembrane region" description="Helical" evidence="12">
    <location>
        <begin position="575"/>
        <end position="595"/>
    </location>
</feature>
<keyword evidence="5 12" id="KW-1133">Transmembrane helix</keyword>
<keyword evidence="11" id="KW-0407">Ion channel</keyword>
<evidence type="ECO:0000256" key="2">
    <source>
        <dbReference type="ARBA" id="ARBA00022448"/>
    </source>
</evidence>
<dbReference type="InterPro" id="IPR052192">
    <property type="entry name" value="Insect_Ionotropic_Sensory_Rcpt"/>
</dbReference>
<sequence>MGTSEKTLFSLFFSIFVSQTQAFLSLNSPIAQEFSKQLMKNIKQEEKVTAKNCYISITTNKKFSEILIDLATILSFQEPIMLSSFNSPNNFSVIGPFKFKSSCRTNVLELPNSREKIIFPYSTVNGSTYDQFIFISENETILKFYLGKFKVLDKFVNKYGMYLTTLKQGNNIRYLVEPPVYTGEFQDSDHQSFYKRTRNLNGHTLIVSYLLLSPFFFITREGDLDGMQKCLLDEISKRANTTFVLSHEPRTPGFGNFENGSWTGLMGELADGLVDLATPLATTVARYPVFTFTTPEFLNTLIFTVKLPKLESHWEALVKPLNGIVWFLTLLFYFGFLFLFTLNDFLKNGEKILSLNIFKTALLIYTMLLDQPGLTSKLNGITRAITLLWIIFSYLIGVAYKSNLVGFLTLTENPIVPITFSELHEDKRYQTIVLHTLGGMELEMFRTSPSPVMKGIAKRMKITRNINECIETATNVKYSACIGWSFKIHEEVAKRRNLMNFVVSTDTSAASAYISLCLRKYSIFVDEITRYVGSACGAGLTGKWYEDNLRKAGMEFRVRYSDEENSEPVLTTNHLLVVFLITFVGFVLSILSFLLEHIYSASFGRKTECK</sequence>
<dbReference type="PANTHER" id="PTHR42643">
    <property type="entry name" value="IONOTROPIC RECEPTOR 20A-RELATED"/>
    <property type="match status" value="1"/>
</dbReference>
<evidence type="ECO:0000256" key="1">
    <source>
        <dbReference type="ARBA" id="ARBA00004651"/>
    </source>
</evidence>
<comment type="subcellular location">
    <subcellularLocation>
        <location evidence="1">Cell membrane</location>
        <topology evidence="1">Multi-pass membrane protein</topology>
    </subcellularLocation>
</comment>
<feature type="transmembrane region" description="Helical" evidence="12">
    <location>
        <begin position="200"/>
        <end position="219"/>
    </location>
</feature>
<evidence type="ECO:0000313" key="15">
    <source>
        <dbReference type="EMBL" id="CAL8120950.1"/>
    </source>
</evidence>
<feature type="signal peptide" evidence="13">
    <location>
        <begin position="1"/>
        <end position="22"/>
    </location>
</feature>
<evidence type="ECO:0000313" key="16">
    <source>
        <dbReference type="Proteomes" id="UP001642540"/>
    </source>
</evidence>
<evidence type="ECO:0000256" key="11">
    <source>
        <dbReference type="ARBA" id="ARBA00023303"/>
    </source>
</evidence>
<evidence type="ECO:0000256" key="6">
    <source>
        <dbReference type="ARBA" id="ARBA00023065"/>
    </source>
</evidence>
<feature type="transmembrane region" description="Helical" evidence="12">
    <location>
        <begin position="381"/>
        <end position="400"/>
    </location>
</feature>
<evidence type="ECO:0000256" key="8">
    <source>
        <dbReference type="ARBA" id="ARBA00023170"/>
    </source>
</evidence>
<dbReference type="Gene3D" id="3.40.190.10">
    <property type="entry name" value="Periplasmic binding protein-like II"/>
    <property type="match status" value="1"/>
</dbReference>
<evidence type="ECO:0000256" key="3">
    <source>
        <dbReference type="ARBA" id="ARBA00022475"/>
    </source>
</evidence>
<dbReference type="EMBL" id="CAXLJM020000065">
    <property type="protein sequence ID" value="CAL8120950.1"/>
    <property type="molecule type" value="Genomic_DNA"/>
</dbReference>
<keyword evidence="10" id="KW-1071">Ligand-gated ion channel</keyword>
<evidence type="ECO:0000256" key="12">
    <source>
        <dbReference type="SAM" id="Phobius"/>
    </source>
</evidence>
<comment type="caution">
    <text evidence="15">The sequence shown here is derived from an EMBL/GenBank/DDBJ whole genome shotgun (WGS) entry which is preliminary data.</text>
</comment>
<evidence type="ECO:0000256" key="10">
    <source>
        <dbReference type="ARBA" id="ARBA00023286"/>
    </source>
</evidence>
<dbReference type="Gene3D" id="1.10.287.70">
    <property type="match status" value="1"/>
</dbReference>
<keyword evidence="6" id="KW-0406">Ion transport</keyword>
<evidence type="ECO:0000256" key="13">
    <source>
        <dbReference type="SAM" id="SignalP"/>
    </source>
</evidence>
<feature type="transmembrane region" description="Helical" evidence="12">
    <location>
        <begin position="321"/>
        <end position="340"/>
    </location>
</feature>
<feature type="chain" id="PRO_5046101274" description="Ionotropic glutamate receptor L-glutamate and glycine-binding domain-containing protein" evidence="13">
    <location>
        <begin position="23"/>
        <end position="610"/>
    </location>
</feature>
<evidence type="ECO:0000259" key="14">
    <source>
        <dbReference type="Pfam" id="PF10613"/>
    </source>
</evidence>
<keyword evidence="8" id="KW-0675">Receptor</keyword>
<proteinExistence type="predicted"/>
<accession>A0ABP1R6L9</accession>
<keyword evidence="9" id="KW-0325">Glycoprotein</keyword>
<keyword evidence="7 12" id="KW-0472">Membrane</keyword>
<dbReference type="PANTHER" id="PTHR42643:SF24">
    <property type="entry name" value="IONOTROPIC RECEPTOR 60A"/>
    <property type="match status" value="1"/>
</dbReference>
<keyword evidence="2" id="KW-0813">Transport</keyword>
<evidence type="ECO:0000256" key="7">
    <source>
        <dbReference type="ARBA" id="ARBA00023136"/>
    </source>
</evidence>
<gene>
    <name evidence="15" type="ORF">ODALV1_LOCUS19148</name>
</gene>
<dbReference type="Pfam" id="PF10613">
    <property type="entry name" value="Lig_chan-Glu_bd"/>
    <property type="match status" value="1"/>
</dbReference>
<dbReference type="Proteomes" id="UP001642540">
    <property type="component" value="Unassembled WGS sequence"/>
</dbReference>
<dbReference type="InterPro" id="IPR019594">
    <property type="entry name" value="Glu/Gly-bd"/>
</dbReference>
<keyword evidence="4 12" id="KW-0812">Transmembrane</keyword>